<dbReference type="Pfam" id="PF08268">
    <property type="entry name" value="FBA_3"/>
    <property type="match status" value="1"/>
</dbReference>
<dbReference type="InterPro" id="IPR017451">
    <property type="entry name" value="F-box-assoc_interact_dom"/>
</dbReference>
<dbReference type="InterPro" id="IPR036047">
    <property type="entry name" value="F-box-like_dom_sf"/>
</dbReference>
<evidence type="ECO:0000259" key="2">
    <source>
        <dbReference type="PROSITE" id="PS50181"/>
    </source>
</evidence>
<name>A0A9N7P3P3_STRHE</name>
<dbReference type="Pfam" id="PF12937">
    <property type="entry name" value="F-box-like"/>
    <property type="match status" value="1"/>
</dbReference>
<evidence type="ECO:0000256" key="1">
    <source>
        <dbReference type="SAM" id="MobiDB-lite"/>
    </source>
</evidence>
<sequence length="432" mass="49954">MRPRLPKFDIPPPRRRPGKEELNTEEVAPFKFLVPPVDQTIRTFYPRRCKRKRVTSDIESLPDELLFEVLVRIPGQDIYEARLVCRKWYHIIHTHNFMSAYLHHSPYGLLFKSKCSESLLVLPQRGRGGRIGIEMTQLRYKRRCLVFSSCNGLWLEKNLQSENDLYVTNPTTGQNFLLPPCVIHVADANHAMAYTPASMEYKVVIFCPPNKTFRPVCHILTAGVDKTWRDVDLGPISSEEASRSFRNPPLVTEGFVHWKHPRTHHLLTLNVETETITETPAPFPQLQDFPVHASRTDIYLSTGKYLSLLRPYGECSWQVWEMSRPETGEWKKKAHFSLEGNEERFKQLGFAPKEFLFPQGWVKYPELLAMRTSSKMTALLLYNLVTQEINEIGLPSYYFQYNFVVYKSSLEWLDAVKPPLPPSSPLPSSTGI</sequence>
<dbReference type="InterPro" id="IPR050796">
    <property type="entry name" value="SCF_F-box_component"/>
</dbReference>
<protein>
    <recommendedName>
        <fullName evidence="2">F-box domain-containing protein</fullName>
    </recommendedName>
</protein>
<comment type="caution">
    <text evidence="3">The sequence shown here is derived from an EMBL/GenBank/DDBJ whole genome shotgun (WGS) entry which is preliminary data.</text>
</comment>
<dbReference type="Proteomes" id="UP001153555">
    <property type="component" value="Unassembled WGS sequence"/>
</dbReference>
<dbReference type="InterPro" id="IPR013187">
    <property type="entry name" value="F-box-assoc_dom_typ3"/>
</dbReference>
<accession>A0A9N7P3P3</accession>
<dbReference type="EMBL" id="CACSLK010034598">
    <property type="protein sequence ID" value="CAA0842065.1"/>
    <property type="molecule type" value="Genomic_DNA"/>
</dbReference>
<dbReference type="PANTHER" id="PTHR31672">
    <property type="entry name" value="BNACNNG10540D PROTEIN"/>
    <property type="match status" value="1"/>
</dbReference>
<feature type="domain" description="F-box" evidence="2">
    <location>
        <begin position="55"/>
        <end position="101"/>
    </location>
</feature>
<proteinExistence type="predicted"/>
<dbReference type="PANTHER" id="PTHR31672:SF11">
    <property type="entry name" value="F-BOX PROTEIN CPR1-LIKE ISOFORM X2"/>
    <property type="match status" value="1"/>
</dbReference>
<dbReference type="OrthoDB" id="1938527at2759"/>
<dbReference type="AlphaFoldDB" id="A0A9N7P3P3"/>
<dbReference type="PROSITE" id="PS50181">
    <property type="entry name" value="FBOX"/>
    <property type="match status" value="1"/>
</dbReference>
<gene>
    <name evidence="3" type="ORF">SHERM_07929</name>
</gene>
<reference evidence="3" key="1">
    <citation type="submission" date="2019-12" db="EMBL/GenBank/DDBJ databases">
        <authorList>
            <person name="Scholes J."/>
        </authorList>
    </citation>
    <scope>NUCLEOTIDE SEQUENCE</scope>
</reference>
<evidence type="ECO:0000313" key="3">
    <source>
        <dbReference type="EMBL" id="CAA0842065.1"/>
    </source>
</evidence>
<dbReference type="SMART" id="SM00256">
    <property type="entry name" value="FBOX"/>
    <property type="match status" value="1"/>
</dbReference>
<keyword evidence="4" id="KW-1185">Reference proteome</keyword>
<evidence type="ECO:0000313" key="4">
    <source>
        <dbReference type="Proteomes" id="UP001153555"/>
    </source>
</evidence>
<organism evidence="3 4">
    <name type="scientific">Striga hermonthica</name>
    <name type="common">Purple witchweed</name>
    <name type="synonym">Buchnera hermonthica</name>
    <dbReference type="NCBI Taxonomy" id="68872"/>
    <lineage>
        <taxon>Eukaryota</taxon>
        <taxon>Viridiplantae</taxon>
        <taxon>Streptophyta</taxon>
        <taxon>Embryophyta</taxon>
        <taxon>Tracheophyta</taxon>
        <taxon>Spermatophyta</taxon>
        <taxon>Magnoliopsida</taxon>
        <taxon>eudicotyledons</taxon>
        <taxon>Gunneridae</taxon>
        <taxon>Pentapetalae</taxon>
        <taxon>asterids</taxon>
        <taxon>lamiids</taxon>
        <taxon>Lamiales</taxon>
        <taxon>Orobanchaceae</taxon>
        <taxon>Buchnereae</taxon>
        <taxon>Striga</taxon>
    </lineage>
</organism>
<dbReference type="NCBIfam" id="TIGR01640">
    <property type="entry name" value="F_box_assoc_1"/>
    <property type="match status" value="1"/>
</dbReference>
<feature type="region of interest" description="Disordered" evidence="1">
    <location>
        <begin position="1"/>
        <end position="21"/>
    </location>
</feature>
<dbReference type="Gene3D" id="1.20.1280.50">
    <property type="match status" value="1"/>
</dbReference>
<dbReference type="SUPFAM" id="SSF81383">
    <property type="entry name" value="F-box domain"/>
    <property type="match status" value="1"/>
</dbReference>
<dbReference type="InterPro" id="IPR001810">
    <property type="entry name" value="F-box_dom"/>
</dbReference>